<keyword evidence="4" id="KW-1185">Reference proteome</keyword>
<dbReference type="InterPro" id="IPR027417">
    <property type="entry name" value="P-loop_NTPase"/>
</dbReference>
<protein>
    <submittedName>
        <fullName evidence="3">P-loop NTPase fold protein</fullName>
    </submittedName>
</protein>
<proteinExistence type="predicted"/>
<reference evidence="4" key="1">
    <citation type="journal article" date="2019" name="Int. J. Syst. Evol. Microbiol.">
        <title>The Global Catalogue of Microorganisms (GCM) 10K type strain sequencing project: providing services to taxonomists for standard genome sequencing and annotation.</title>
        <authorList>
            <consortium name="The Broad Institute Genomics Platform"/>
            <consortium name="The Broad Institute Genome Sequencing Center for Infectious Disease"/>
            <person name="Wu L."/>
            <person name="Ma J."/>
        </authorList>
    </citation>
    <scope>NUCLEOTIDE SEQUENCE [LARGE SCALE GENOMIC DNA]</scope>
    <source>
        <strain evidence="4">CCUG 53252</strain>
    </source>
</reference>
<dbReference type="RefSeq" id="WP_290291978.1">
    <property type="nucleotide sequence ID" value="NZ_CP047211.1"/>
</dbReference>
<feature type="compositionally biased region" description="Acidic residues" evidence="1">
    <location>
        <begin position="390"/>
        <end position="401"/>
    </location>
</feature>
<evidence type="ECO:0000313" key="4">
    <source>
        <dbReference type="Proteomes" id="UP001595751"/>
    </source>
</evidence>
<name>A0ABV7ZJQ9_9CORY</name>
<dbReference type="PANTHER" id="PTHR22674">
    <property type="entry name" value="NTPASE, KAP FAMILY P-LOOP DOMAIN-CONTAINING 1"/>
    <property type="match status" value="1"/>
</dbReference>
<dbReference type="CDD" id="cd02019">
    <property type="entry name" value="NK"/>
    <property type="match status" value="1"/>
</dbReference>
<dbReference type="Pfam" id="PF07693">
    <property type="entry name" value="KAP_NTPase"/>
    <property type="match status" value="1"/>
</dbReference>
<sequence>MTKSTDNPTFYGTTDEPARTDQLSFQAQVKGLSEFIQKCPTPMTIAIQGGWGSGKSTILKLIEDELKNSTTGHSIKTETIETWPLAHTNSEEDIPAAFVAEVFDRMTSDSKEKKENRKKIFKTISPSFRRTLTNIAGSFMGPAGNMVSAGINEALDAITQNGTSRSEAQEIQEEFKQDVAQLLRDPNTNEIPEGSRLVIFVDDLDRLPPARAVQIMETLKLFINSRHCIFVLAIDFDVVADGTRAIYGDSMRQDKARMFFHKIIQVPFNVPSPGKEVESYLKEIRKDWPDNTDLSPWAEVAMGALDSNPRAIKRVFNAMSLLKLIRAEQGHNEVGQERKEADRDEFFDFCLFTILCIQNVDDMLASQLIEDILEHESYRDFVTLETDEQALESTQDADWEADDTKQADSPEGDAPDLWNRPVGHSRFTSAELLKKHPMTSSIFELVDDATDANEGSSSSKNDASEETLKAAARLCSLTSLVHTPSSKKRSSRPPAGIDSARGHFLSHFTPKKGEWSTTIFDAVAEAFNRAELDRSIIVRASSNERLFFDLSPELPLPKDARRKSRRLADLRFTSTGRFTPYINIPDLEYKSVDSLNEEFSHSQNSALKETFALLSTIDEKKDGESWSGDARIIPARNKGIGTGYQLAQVKNVETAKNFAAFMVEHFKDTLEKCAVDGVE</sequence>
<dbReference type="Gene3D" id="3.40.50.300">
    <property type="entry name" value="P-loop containing nucleotide triphosphate hydrolases"/>
    <property type="match status" value="1"/>
</dbReference>
<gene>
    <name evidence="3" type="ORF">ACFORJ_01120</name>
</gene>
<evidence type="ECO:0000313" key="3">
    <source>
        <dbReference type="EMBL" id="MFC3848772.1"/>
    </source>
</evidence>
<accession>A0ABV7ZJQ9</accession>
<dbReference type="EMBL" id="JBHRZN010000001">
    <property type="protein sequence ID" value="MFC3848772.1"/>
    <property type="molecule type" value="Genomic_DNA"/>
</dbReference>
<feature type="region of interest" description="Disordered" evidence="1">
    <location>
        <begin position="482"/>
        <end position="503"/>
    </location>
</feature>
<dbReference type="InterPro" id="IPR052754">
    <property type="entry name" value="NTPase_KAP_P-loop"/>
</dbReference>
<evidence type="ECO:0000256" key="1">
    <source>
        <dbReference type="SAM" id="MobiDB-lite"/>
    </source>
</evidence>
<comment type="caution">
    <text evidence="3">The sequence shown here is derived from an EMBL/GenBank/DDBJ whole genome shotgun (WGS) entry which is preliminary data.</text>
</comment>
<organism evidence="3 4">
    <name type="scientific">Corynebacterium hansenii</name>
    <dbReference type="NCBI Taxonomy" id="394964"/>
    <lineage>
        <taxon>Bacteria</taxon>
        <taxon>Bacillati</taxon>
        <taxon>Actinomycetota</taxon>
        <taxon>Actinomycetes</taxon>
        <taxon>Mycobacteriales</taxon>
        <taxon>Corynebacteriaceae</taxon>
        <taxon>Corynebacterium</taxon>
    </lineage>
</organism>
<evidence type="ECO:0000259" key="2">
    <source>
        <dbReference type="Pfam" id="PF07693"/>
    </source>
</evidence>
<dbReference type="InterPro" id="IPR011646">
    <property type="entry name" value="KAP_P-loop"/>
</dbReference>
<dbReference type="Proteomes" id="UP001595751">
    <property type="component" value="Unassembled WGS sequence"/>
</dbReference>
<dbReference type="PANTHER" id="PTHR22674:SF6">
    <property type="entry name" value="NTPASE KAP FAMILY P-LOOP DOMAIN-CONTAINING PROTEIN 1"/>
    <property type="match status" value="1"/>
</dbReference>
<dbReference type="SUPFAM" id="SSF52540">
    <property type="entry name" value="P-loop containing nucleoside triphosphate hydrolases"/>
    <property type="match status" value="1"/>
</dbReference>
<feature type="domain" description="KAP NTPase" evidence="2">
    <location>
        <begin position="28"/>
        <end position="323"/>
    </location>
</feature>
<feature type="region of interest" description="Disordered" evidence="1">
    <location>
        <begin position="390"/>
        <end position="421"/>
    </location>
</feature>